<accession>A0ABP6SU84</accession>
<dbReference type="EMBL" id="BAAAYN010000011">
    <property type="protein sequence ID" value="GAA3384993.1"/>
    <property type="molecule type" value="Genomic_DNA"/>
</dbReference>
<sequence length="430" mass="46091">MAAGSPPLDGARRSEILHIASDLFAASGYTRTSLKDVADACGILPGSLYHHFDSKQAIATELLERYYAELDEIGGRWVDDPPLGPAARTADRITALGIAIAECAVRHGAALHLAAYEPHAGASPDLVGLARRKPEAVTAAMQRILDDAATRGDLVERVDPTLLTHQLVETMLHVGLGRLHKDGSPARTATLLCAMVLRGLANQPPADRALNRSAAMGAASATIAQWSAAADDDVDERRAALRAVARVEFARRGYEATTIRDIASAAGMGTGTVYRLVDGKEALLASIMNTFYTRLSAGYEAVAGAPATAIERLDALTWLNINARERFSQEFEIQQAWFRSYPPETSTLSDSLRERTRIVRAIVGIGLDREEIRTDQIAGHVTSLDELTPCVRDLIWVPPSVVGRTTTRGVLAHARATVLRGALAPAARSA</sequence>
<evidence type="ECO:0000313" key="5">
    <source>
        <dbReference type="Proteomes" id="UP001501676"/>
    </source>
</evidence>
<comment type="caution">
    <text evidence="4">The sequence shown here is derived from an EMBL/GenBank/DDBJ whole genome shotgun (WGS) entry which is preliminary data.</text>
</comment>
<protein>
    <recommendedName>
        <fullName evidence="3">HTH tetR-type domain-containing protein</fullName>
    </recommendedName>
</protein>
<keyword evidence="1 2" id="KW-0238">DNA-binding</keyword>
<gene>
    <name evidence="4" type="ORF">GCM10020369_16760</name>
</gene>
<proteinExistence type="predicted"/>
<feature type="DNA-binding region" description="H-T-H motif" evidence="2">
    <location>
        <begin position="258"/>
        <end position="277"/>
    </location>
</feature>
<feature type="domain" description="HTH tetR-type" evidence="3">
    <location>
        <begin position="10"/>
        <end position="70"/>
    </location>
</feature>
<organism evidence="4 5">
    <name type="scientific">Cryptosporangium minutisporangium</name>
    <dbReference type="NCBI Taxonomy" id="113569"/>
    <lineage>
        <taxon>Bacteria</taxon>
        <taxon>Bacillati</taxon>
        <taxon>Actinomycetota</taxon>
        <taxon>Actinomycetes</taxon>
        <taxon>Cryptosporangiales</taxon>
        <taxon>Cryptosporangiaceae</taxon>
        <taxon>Cryptosporangium</taxon>
    </lineage>
</organism>
<evidence type="ECO:0000313" key="4">
    <source>
        <dbReference type="EMBL" id="GAA3384993.1"/>
    </source>
</evidence>
<dbReference type="SUPFAM" id="SSF48498">
    <property type="entry name" value="Tetracyclin repressor-like, C-terminal domain"/>
    <property type="match status" value="1"/>
</dbReference>
<reference evidence="5" key="1">
    <citation type="journal article" date="2019" name="Int. J. Syst. Evol. Microbiol.">
        <title>The Global Catalogue of Microorganisms (GCM) 10K type strain sequencing project: providing services to taxonomists for standard genome sequencing and annotation.</title>
        <authorList>
            <consortium name="The Broad Institute Genomics Platform"/>
            <consortium name="The Broad Institute Genome Sequencing Center for Infectious Disease"/>
            <person name="Wu L."/>
            <person name="Ma J."/>
        </authorList>
    </citation>
    <scope>NUCLEOTIDE SEQUENCE [LARGE SCALE GENOMIC DNA]</scope>
    <source>
        <strain evidence="5">JCM 9458</strain>
    </source>
</reference>
<dbReference type="InterPro" id="IPR009057">
    <property type="entry name" value="Homeodomain-like_sf"/>
</dbReference>
<feature type="DNA-binding region" description="H-T-H motif" evidence="2">
    <location>
        <begin position="33"/>
        <end position="52"/>
    </location>
</feature>
<evidence type="ECO:0000256" key="1">
    <source>
        <dbReference type="ARBA" id="ARBA00023125"/>
    </source>
</evidence>
<evidence type="ECO:0000259" key="3">
    <source>
        <dbReference type="PROSITE" id="PS50977"/>
    </source>
</evidence>
<dbReference type="Proteomes" id="UP001501676">
    <property type="component" value="Unassembled WGS sequence"/>
</dbReference>
<name>A0ABP6SU84_9ACTN</name>
<evidence type="ECO:0000256" key="2">
    <source>
        <dbReference type="PROSITE-ProRule" id="PRU00335"/>
    </source>
</evidence>
<dbReference type="PANTHER" id="PTHR30055:SF226">
    <property type="entry name" value="HTH-TYPE TRANSCRIPTIONAL REGULATOR PKSA"/>
    <property type="match status" value="1"/>
</dbReference>
<dbReference type="SUPFAM" id="SSF46689">
    <property type="entry name" value="Homeodomain-like"/>
    <property type="match status" value="2"/>
</dbReference>
<dbReference type="PANTHER" id="PTHR30055">
    <property type="entry name" value="HTH-TYPE TRANSCRIPTIONAL REGULATOR RUTR"/>
    <property type="match status" value="1"/>
</dbReference>
<keyword evidence="5" id="KW-1185">Reference proteome</keyword>
<feature type="domain" description="HTH tetR-type" evidence="3">
    <location>
        <begin position="235"/>
        <end position="295"/>
    </location>
</feature>
<dbReference type="Pfam" id="PF00440">
    <property type="entry name" value="TetR_N"/>
    <property type="match status" value="2"/>
</dbReference>
<dbReference type="InterPro" id="IPR050109">
    <property type="entry name" value="HTH-type_TetR-like_transc_reg"/>
</dbReference>
<dbReference type="InterPro" id="IPR036271">
    <property type="entry name" value="Tet_transcr_reg_TetR-rel_C_sf"/>
</dbReference>
<dbReference type="PROSITE" id="PS50977">
    <property type="entry name" value="HTH_TETR_2"/>
    <property type="match status" value="2"/>
</dbReference>
<dbReference type="InterPro" id="IPR001647">
    <property type="entry name" value="HTH_TetR"/>
</dbReference>
<dbReference type="PRINTS" id="PR00455">
    <property type="entry name" value="HTHTETR"/>
</dbReference>
<dbReference type="Gene3D" id="1.10.357.10">
    <property type="entry name" value="Tetracycline Repressor, domain 2"/>
    <property type="match status" value="2"/>
</dbReference>